<evidence type="ECO:0000313" key="2">
    <source>
        <dbReference type="Proteomes" id="UP001364617"/>
    </source>
</evidence>
<name>A0AAN9CKB5_9TELE</name>
<gene>
    <name evidence="1" type="ORF">R3I93_016834</name>
</gene>
<comment type="caution">
    <text evidence="1">The sequence shown here is derived from an EMBL/GenBank/DDBJ whole genome shotgun (WGS) entry which is preliminary data.</text>
</comment>
<dbReference type="Proteomes" id="UP001364617">
    <property type="component" value="Unassembled WGS sequence"/>
</dbReference>
<reference evidence="1 2" key="1">
    <citation type="submission" date="2024-02" db="EMBL/GenBank/DDBJ databases">
        <title>Chromosome-level genome assembly of the Eurasian Minnow (Phoxinus phoxinus).</title>
        <authorList>
            <person name="Oriowo T.O."/>
            <person name="Martin S."/>
            <person name="Stange M."/>
            <person name="Chrysostomakis Y."/>
            <person name="Brown T."/>
            <person name="Winkler S."/>
            <person name="Kukowka S."/>
            <person name="Myers E.W."/>
            <person name="Bohne A."/>
        </authorList>
    </citation>
    <scope>NUCLEOTIDE SEQUENCE [LARGE SCALE GENOMIC DNA]</scope>
    <source>
        <strain evidence="1">ZFMK-TIS-60720</strain>
        <tissue evidence="1">Whole Organism</tissue>
    </source>
</reference>
<protein>
    <submittedName>
        <fullName evidence="1">Uncharacterized protein</fullName>
    </submittedName>
</protein>
<proteinExistence type="predicted"/>
<organism evidence="1 2">
    <name type="scientific">Phoxinus phoxinus</name>
    <name type="common">Eurasian minnow</name>
    <dbReference type="NCBI Taxonomy" id="58324"/>
    <lineage>
        <taxon>Eukaryota</taxon>
        <taxon>Metazoa</taxon>
        <taxon>Chordata</taxon>
        <taxon>Craniata</taxon>
        <taxon>Vertebrata</taxon>
        <taxon>Euteleostomi</taxon>
        <taxon>Actinopterygii</taxon>
        <taxon>Neopterygii</taxon>
        <taxon>Teleostei</taxon>
        <taxon>Ostariophysi</taxon>
        <taxon>Cypriniformes</taxon>
        <taxon>Leuciscidae</taxon>
        <taxon>Phoxininae</taxon>
        <taxon>Phoxinus</taxon>
    </lineage>
</organism>
<accession>A0AAN9CKB5</accession>
<evidence type="ECO:0000313" key="1">
    <source>
        <dbReference type="EMBL" id="KAK7136613.1"/>
    </source>
</evidence>
<sequence>MMLFKSQSER</sequence>
<dbReference type="EMBL" id="JAYKXH010000018">
    <property type="protein sequence ID" value="KAK7136613.1"/>
    <property type="molecule type" value="Genomic_DNA"/>
</dbReference>
<keyword evidence="2" id="KW-1185">Reference proteome</keyword>